<dbReference type="AlphaFoldDB" id="A0A5J6FGU1"/>
<dbReference type="OrthoDB" id="4272625at2"/>
<dbReference type="InterPro" id="IPR026334">
    <property type="entry name" value="FxSxx-COOH"/>
</dbReference>
<name>A0A5J6FGU1_9ACTN</name>
<dbReference type="KEGG" id="snk:CP967_27610"/>
<accession>A0A5J6FGU1</accession>
<dbReference type="EMBL" id="CP023702">
    <property type="protein sequence ID" value="QEU75241.1"/>
    <property type="molecule type" value="Genomic_DNA"/>
</dbReference>
<protein>
    <submittedName>
        <fullName evidence="1">FXSXX-COOH protein</fullName>
    </submittedName>
</protein>
<gene>
    <name evidence="1" type="primary">fxsA</name>
    <name evidence="1" type="ORF">CP967_27610</name>
</gene>
<dbReference type="NCBIfam" id="TIGR04268">
    <property type="entry name" value="FxSxx-COOH"/>
    <property type="match status" value="1"/>
</dbReference>
<dbReference type="RefSeq" id="WP_150490550.1">
    <property type="nucleotide sequence ID" value="NZ_BMUV01000022.1"/>
</dbReference>
<dbReference type="Proteomes" id="UP000326178">
    <property type="component" value="Chromosome"/>
</dbReference>
<organism evidence="1 2">
    <name type="scientific">Streptomyces nitrosporeus</name>
    <dbReference type="NCBI Taxonomy" id="28894"/>
    <lineage>
        <taxon>Bacteria</taxon>
        <taxon>Bacillati</taxon>
        <taxon>Actinomycetota</taxon>
        <taxon>Actinomycetes</taxon>
        <taxon>Kitasatosporales</taxon>
        <taxon>Streptomycetaceae</taxon>
        <taxon>Streptomyces</taxon>
    </lineage>
</organism>
<keyword evidence="2" id="KW-1185">Reference proteome</keyword>
<evidence type="ECO:0000313" key="1">
    <source>
        <dbReference type="EMBL" id="QEU75241.1"/>
    </source>
</evidence>
<proteinExistence type="predicted"/>
<reference evidence="1 2" key="1">
    <citation type="submission" date="2017-09" db="EMBL/GenBank/DDBJ databases">
        <authorList>
            <person name="Lee N."/>
            <person name="Cho B.-K."/>
        </authorList>
    </citation>
    <scope>NUCLEOTIDE SEQUENCE [LARGE SCALE GENOMIC DNA]</scope>
    <source>
        <strain evidence="1 2">ATCC 12769</strain>
    </source>
</reference>
<sequence>MKTYESSPNFAPAKSHLPLAKIEASGSTAATKMGRVLATAGGRPKQISTFNSAL</sequence>
<evidence type="ECO:0000313" key="2">
    <source>
        <dbReference type="Proteomes" id="UP000326178"/>
    </source>
</evidence>